<reference evidence="2 3" key="1">
    <citation type="submission" date="2008-10" db="EMBL/GenBank/DDBJ databases">
        <authorList>
            <person name="Fulton L."/>
            <person name="Clifton S."/>
            <person name="Fulton B."/>
            <person name="Xu J."/>
            <person name="Minx P."/>
            <person name="Pepin K.H."/>
            <person name="Johnson M."/>
            <person name="Bhonagiri V."/>
            <person name="Nash W.E."/>
            <person name="Mardis E.R."/>
            <person name="Wilson R.K."/>
        </authorList>
    </citation>
    <scope>NUCLEOTIDE SEQUENCE [LARGE SCALE GENOMIC DNA]</scope>
    <source>
        <strain evidence="2 3">DSM 2375</strain>
    </source>
</reference>
<dbReference type="EMBL" id="ABYW01000012">
    <property type="protein sequence ID" value="EEE42462.1"/>
    <property type="molecule type" value="Genomic_DNA"/>
</dbReference>
<keyword evidence="1" id="KW-1133">Transmembrane helix</keyword>
<reference evidence="2 3" key="2">
    <citation type="submission" date="2008-11" db="EMBL/GenBank/DDBJ databases">
        <title>Draft genome sequence of Methanobrevibacter smithii (DSM 2375).</title>
        <authorList>
            <person name="Sudarsanam P."/>
            <person name="Ley R."/>
            <person name="Guruge J."/>
            <person name="Turnbaugh P.J."/>
            <person name="Mahowald M."/>
            <person name="Liep D."/>
            <person name="Gordon J."/>
        </authorList>
    </citation>
    <scope>NUCLEOTIDE SEQUENCE [LARGE SCALE GENOMIC DNA]</scope>
    <source>
        <strain evidence="2 3">DSM 2375</strain>
    </source>
</reference>
<evidence type="ECO:0000256" key="1">
    <source>
        <dbReference type="SAM" id="Phobius"/>
    </source>
</evidence>
<sequence length="51" mass="5742">MSCLGIYKLVQLYWLSGLIVTGATVCILCWGYVLVNLERSKKHLKRAVMAV</sequence>
<keyword evidence="1" id="KW-0812">Transmembrane</keyword>
<protein>
    <submittedName>
        <fullName evidence="2">Uncharacterized protein</fullName>
    </submittedName>
</protein>
<gene>
    <name evidence="2" type="ORF">METSMIALI_01374</name>
</gene>
<evidence type="ECO:0000313" key="2">
    <source>
        <dbReference type="EMBL" id="EEE42462.1"/>
    </source>
</evidence>
<organism evidence="2 3">
    <name type="scientific">Methanobrevibacter smithii DSM 2375</name>
    <dbReference type="NCBI Taxonomy" id="483214"/>
    <lineage>
        <taxon>Archaea</taxon>
        <taxon>Methanobacteriati</taxon>
        <taxon>Methanobacteriota</taxon>
        <taxon>Methanomada group</taxon>
        <taxon>Methanobacteria</taxon>
        <taxon>Methanobacteriales</taxon>
        <taxon>Methanobacteriaceae</taxon>
        <taxon>Methanobrevibacter</taxon>
    </lineage>
</organism>
<accession>B9AG72</accession>
<evidence type="ECO:0000313" key="3">
    <source>
        <dbReference type="Proteomes" id="UP000003489"/>
    </source>
</evidence>
<proteinExistence type="predicted"/>
<dbReference type="HOGENOM" id="CLU_3094162_0_0_2"/>
<comment type="caution">
    <text evidence="2">The sequence shown here is derived from an EMBL/GenBank/DDBJ whole genome shotgun (WGS) entry which is preliminary data.</text>
</comment>
<dbReference type="AlphaFoldDB" id="B9AG72"/>
<dbReference type="Proteomes" id="UP000003489">
    <property type="component" value="Unassembled WGS sequence"/>
</dbReference>
<keyword evidence="1" id="KW-0472">Membrane</keyword>
<feature type="transmembrane region" description="Helical" evidence="1">
    <location>
        <begin position="12"/>
        <end position="35"/>
    </location>
</feature>
<name>B9AG72_METSM</name>
<dbReference type="PATRIC" id="fig|483214.13.peg.1320"/>